<reference evidence="2" key="1">
    <citation type="journal article" date="2019" name="Int. J. Syst. Evol. Microbiol.">
        <title>The Global Catalogue of Microorganisms (GCM) 10K type strain sequencing project: providing services to taxonomists for standard genome sequencing and annotation.</title>
        <authorList>
            <consortium name="The Broad Institute Genomics Platform"/>
            <consortium name="The Broad Institute Genome Sequencing Center for Infectious Disease"/>
            <person name="Wu L."/>
            <person name="Ma J."/>
        </authorList>
    </citation>
    <scope>NUCLEOTIDE SEQUENCE [LARGE SCALE GENOMIC DNA]</scope>
    <source>
        <strain evidence="2">JCM 12607</strain>
    </source>
</reference>
<keyword evidence="2" id="KW-1185">Reference proteome</keyword>
<dbReference type="EMBL" id="JBHTGL010000008">
    <property type="protein sequence ID" value="MFD0624247.1"/>
    <property type="molecule type" value="Genomic_DNA"/>
</dbReference>
<evidence type="ECO:0000313" key="2">
    <source>
        <dbReference type="Proteomes" id="UP001596915"/>
    </source>
</evidence>
<dbReference type="Proteomes" id="UP001596915">
    <property type="component" value="Unassembled WGS sequence"/>
</dbReference>
<gene>
    <name evidence="1" type="ORF">ACFQ2K_17205</name>
</gene>
<accession>A0ABW2WS23</accession>
<comment type="caution">
    <text evidence="1">The sequence shown here is derived from an EMBL/GenBank/DDBJ whole genome shotgun (WGS) entry which is preliminary data.</text>
</comment>
<proteinExistence type="predicted"/>
<sequence length="257" mass="27227">MSTFTLAGLRSVQQDNPSIVAHLELRSDADPRLPVEPGRRIGFEWILRPHGDGTRYYGYLMADSFASVATIENMAGMSLLPSGERYATSTGPGVERVARFTLRVHRHAAPDAFLVPVLRAGIIADGGKSLTSTTFSLKNHGFRIAQLPPQGRSTTVAPGQRAVLTDLTAGLGEHVGLAGVGPARHGVTSVGPDGTVTYHPFDGHLGYDWFDYVLDAGGGRLVPGRVTVHVGDLGVTPGLLGPVRERAVADAPVVVEH</sequence>
<name>A0ABW2WS23_9ACTN</name>
<organism evidence="1 2">
    <name type="scientific">Streptomyces sanglieri</name>
    <dbReference type="NCBI Taxonomy" id="193460"/>
    <lineage>
        <taxon>Bacteria</taxon>
        <taxon>Bacillati</taxon>
        <taxon>Actinomycetota</taxon>
        <taxon>Actinomycetes</taxon>
        <taxon>Kitasatosporales</taxon>
        <taxon>Streptomycetaceae</taxon>
        <taxon>Streptomyces</taxon>
    </lineage>
</organism>
<protein>
    <submittedName>
        <fullName evidence="1">Ig-like domain-containing protein</fullName>
    </submittedName>
</protein>
<evidence type="ECO:0000313" key="1">
    <source>
        <dbReference type="EMBL" id="MFD0624247.1"/>
    </source>
</evidence>